<evidence type="ECO:0000313" key="1">
    <source>
        <dbReference type="EMBL" id="KAJ8896063.1"/>
    </source>
</evidence>
<gene>
    <name evidence="1" type="ORF">PR048_001404</name>
</gene>
<protein>
    <submittedName>
        <fullName evidence="1">Uncharacterized protein</fullName>
    </submittedName>
</protein>
<proteinExistence type="predicted"/>
<evidence type="ECO:0000313" key="2">
    <source>
        <dbReference type="Proteomes" id="UP001159363"/>
    </source>
</evidence>
<dbReference type="Proteomes" id="UP001159363">
    <property type="component" value="Chromosome 1"/>
</dbReference>
<name>A0ABQ9IJN7_9NEOP</name>
<organism evidence="1 2">
    <name type="scientific">Dryococelus australis</name>
    <dbReference type="NCBI Taxonomy" id="614101"/>
    <lineage>
        <taxon>Eukaryota</taxon>
        <taxon>Metazoa</taxon>
        <taxon>Ecdysozoa</taxon>
        <taxon>Arthropoda</taxon>
        <taxon>Hexapoda</taxon>
        <taxon>Insecta</taxon>
        <taxon>Pterygota</taxon>
        <taxon>Neoptera</taxon>
        <taxon>Polyneoptera</taxon>
        <taxon>Phasmatodea</taxon>
        <taxon>Verophasmatodea</taxon>
        <taxon>Anareolatae</taxon>
        <taxon>Phasmatidae</taxon>
        <taxon>Eurycanthinae</taxon>
        <taxon>Dryococelus</taxon>
    </lineage>
</organism>
<keyword evidence="2" id="KW-1185">Reference proteome</keyword>
<comment type="caution">
    <text evidence="1">The sequence shown here is derived from an EMBL/GenBank/DDBJ whole genome shotgun (WGS) entry which is preliminary data.</text>
</comment>
<sequence length="141" mass="15335">MRVKRGEYGALPKCKGGEFGDPRGNPPISGIVRHDPHMRNSGANRVRFPARSLPGLPRVGVVPDDAAGRQAFLGISRSPAPSLRRCSILTSITLIGSQDLAVKNRPNLFTHSTPPFSLIRRRVELVGRVGGHQSRRGTQLQ</sequence>
<reference evidence="1 2" key="1">
    <citation type="submission" date="2023-02" db="EMBL/GenBank/DDBJ databases">
        <title>LHISI_Scaffold_Assembly.</title>
        <authorList>
            <person name="Stuart O.P."/>
            <person name="Cleave R."/>
            <person name="Magrath M.J.L."/>
            <person name="Mikheyev A.S."/>
        </authorList>
    </citation>
    <scope>NUCLEOTIDE SEQUENCE [LARGE SCALE GENOMIC DNA]</scope>
    <source>
        <strain evidence="1">Daus_M_001</strain>
        <tissue evidence="1">Leg muscle</tissue>
    </source>
</reference>
<dbReference type="EMBL" id="JARBHB010000001">
    <property type="protein sequence ID" value="KAJ8896063.1"/>
    <property type="molecule type" value="Genomic_DNA"/>
</dbReference>
<accession>A0ABQ9IJN7</accession>